<evidence type="ECO:0000313" key="7">
    <source>
        <dbReference type="Proteomes" id="UP000326702"/>
    </source>
</evidence>
<dbReference type="GO" id="GO:0046872">
    <property type="term" value="F:metal ion binding"/>
    <property type="evidence" value="ECO:0007669"/>
    <property type="project" value="UniProtKB-KW"/>
</dbReference>
<evidence type="ECO:0000256" key="1">
    <source>
        <dbReference type="ARBA" id="ARBA00022723"/>
    </source>
</evidence>
<dbReference type="InterPro" id="IPR050884">
    <property type="entry name" value="CNP_phosphodiesterase-III"/>
</dbReference>
<dbReference type="Proteomes" id="UP000326702">
    <property type="component" value="Chromosome"/>
</dbReference>
<evidence type="ECO:0000256" key="3">
    <source>
        <dbReference type="ARBA" id="ARBA00023004"/>
    </source>
</evidence>
<feature type="domain" description="Calcineurin-like phosphoesterase" evidence="5">
    <location>
        <begin position="7"/>
        <end position="211"/>
    </location>
</feature>
<dbReference type="Gene3D" id="3.60.21.10">
    <property type="match status" value="1"/>
</dbReference>
<dbReference type="PANTHER" id="PTHR42988">
    <property type="entry name" value="PHOSPHOHYDROLASE"/>
    <property type="match status" value="1"/>
</dbReference>
<sequence>MTDVRPLRILHVSDTHLLGDGGRHYGVVDTTAALRSVLERASTVSDVDVVVLSGDLSDDGSPASYQALVELVEPWAAERGAVVVPAMGNHDLAAGFEEVLGERERTVLVRGFRVVTVDTSVPGAGYGRLDPAQLDRLRGALAGLEDPDRATRPEEAADAPLRPTVVVLHHPPVPARSALLAALELQDPGALLELCEDAGAVGAVLAGHYHHALVATAGRIPVVVAPGVANSSDPLAPCGHERAEVGSGFAVVDVHDDGAVSAVFVPVPHASDVADGTELFDLAPDEVERIAALAGPGASS</sequence>
<dbReference type="OrthoDB" id="5241795at2"/>
<gene>
    <name evidence="6" type="primary">cpdA</name>
    <name evidence="6" type="ORF">KDY119_03001</name>
</gene>
<keyword evidence="1" id="KW-0479">Metal-binding</keyword>
<protein>
    <submittedName>
        <fullName evidence="6">3',5'-cyclic-AMP phosphodiesterase</fullName>
        <ecNumber evidence="6">3.1.4.53</ecNumber>
    </submittedName>
</protein>
<dbReference type="EMBL" id="CP045529">
    <property type="protein sequence ID" value="QFU99470.1"/>
    <property type="molecule type" value="Genomic_DNA"/>
</dbReference>
<dbReference type="InterPro" id="IPR029052">
    <property type="entry name" value="Metallo-depent_PP-like"/>
</dbReference>
<name>A0A5P9QEI6_9MICO</name>
<reference evidence="6 7" key="1">
    <citation type="submission" date="2019-10" db="EMBL/GenBank/DDBJ databases">
        <title>Genome sequence of Luteimicrobium xylanilyticum HY-24.</title>
        <authorList>
            <person name="Kim D.Y."/>
            <person name="Park H.-Y."/>
        </authorList>
    </citation>
    <scope>NUCLEOTIDE SEQUENCE [LARGE SCALE GENOMIC DNA]</scope>
    <source>
        <strain evidence="6 7">HY-24</strain>
    </source>
</reference>
<keyword evidence="3" id="KW-0408">Iron</keyword>
<dbReference type="PANTHER" id="PTHR42988:SF2">
    <property type="entry name" value="CYCLIC NUCLEOTIDE PHOSPHODIESTERASE CBUA0032-RELATED"/>
    <property type="match status" value="1"/>
</dbReference>
<dbReference type="GO" id="GO:0004115">
    <property type="term" value="F:3',5'-cyclic-AMP phosphodiesterase activity"/>
    <property type="evidence" value="ECO:0007669"/>
    <property type="project" value="UniProtKB-EC"/>
</dbReference>
<evidence type="ECO:0000259" key="5">
    <source>
        <dbReference type="Pfam" id="PF00149"/>
    </source>
</evidence>
<dbReference type="EC" id="3.1.4.53" evidence="6"/>
<proteinExistence type="inferred from homology"/>
<dbReference type="SUPFAM" id="SSF56300">
    <property type="entry name" value="Metallo-dependent phosphatases"/>
    <property type="match status" value="1"/>
</dbReference>
<dbReference type="InterPro" id="IPR004843">
    <property type="entry name" value="Calcineurin-like_PHP"/>
</dbReference>
<accession>A0A5P9QEI6</accession>
<keyword evidence="7" id="KW-1185">Reference proteome</keyword>
<dbReference type="AlphaFoldDB" id="A0A5P9QEI6"/>
<comment type="similarity">
    <text evidence="4">Belongs to the cyclic nucleotide phosphodiesterase class-III family.</text>
</comment>
<organism evidence="6 7">
    <name type="scientific">Luteimicrobium xylanilyticum</name>
    <dbReference type="NCBI Taxonomy" id="1133546"/>
    <lineage>
        <taxon>Bacteria</taxon>
        <taxon>Bacillati</taxon>
        <taxon>Actinomycetota</taxon>
        <taxon>Actinomycetes</taxon>
        <taxon>Micrococcales</taxon>
        <taxon>Luteimicrobium</taxon>
    </lineage>
</organism>
<evidence type="ECO:0000313" key="6">
    <source>
        <dbReference type="EMBL" id="QFU99470.1"/>
    </source>
</evidence>
<evidence type="ECO:0000256" key="4">
    <source>
        <dbReference type="ARBA" id="ARBA00025742"/>
    </source>
</evidence>
<dbReference type="KEGG" id="lxl:KDY119_03001"/>
<dbReference type="Pfam" id="PF00149">
    <property type="entry name" value="Metallophos"/>
    <property type="match status" value="1"/>
</dbReference>
<keyword evidence="2 6" id="KW-0378">Hydrolase</keyword>
<evidence type="ECO:0000256" key="2">
    <source>
        <dbReference type="ARBA" id="ARBA00022801"/>
    </source>
</evidence>